<dbReference type="AlphaFoldDB" id="A0A8J7U8D8"/>
<dbReference type="EMBL" id="JAFREP010000037">
    <property type="protein sequence ID" value="MBO1322431.1"/>
    <property type="molecule type" value="Genomic_DNA"/>
</dbReference>
<comment type="caution">
    <text evidence="1">The sequence shown here is derived from an EMBL/GenBank/DDBJ whole genome shotgun (WGS) entry which is preliminary data.</text>
</comment>
<dbReference type="Proteomes" id="UP000664417">
    <property type="component" value="Unassembled WGS sequence"/>
</dbReference>
<organism evidence="1 2">
    <name type="scientific">Acanthopleuribacter pedis</name>
    <dbReference type="NCBI Taxonomy" id="442870"/>
    <lineage>
        <taxon>Bacteria</taxon>
        <taxon>Pseudomonadati</taxon>
        <taxon>Acidobacteriota</taxon>
        <taxon>Holophagae</taxon>
        <taxon>Acanthopleuribacterales</taxon>
        <taxon>Acanthopleuribacteraceae</taxon>
        <taxon>Acanthopleuribacter</taxon>
    </lineage>
</organism>
<protein>
    <submittedName>
        <fullName evidence="1">Uncharacterized protein</fullName>
    </submittedName>
</protein>
<evidence type="ECO:0000313" key="1">
    <source>
        <dbReference type="EMBL" id="MBO1322431.1"/>
    </source>
</evidence>
<proteinExistence type="predicted"/>
<keyword evidence="2" id="KW-1185">Reference proteome</keyword>
<dbReference type="RefSeq" id="WP_207862404.1">
    <property type="nucleotide sequence ID" value="NZ_JAFREP010000037.1"/>
</dbReference>
<reference evidence="1" key="1">
    <citation type="submission" date="2021-03" db="EMBL/GenBank/DDBJ databases">
        <authorList>
            <person name="Wang G."/>
        </authorList>
    </citation>
    <scope>NUCLEOTIDE SEQUENCE</scope>
    <source>
        <strain evidence="1">KCTC 12899</strain>
    </source>
</reference>
<gene>
    <name evidence="1" type="ORF">J3U88_28415</name>
</gene>
<evidence type="ECO:0000313" key="2">
    <source>
        <dbReference type="Proteomes" id="UP000664417"/>
    </source>
</evidence>
<sequence>MAQIVAVFRDTYGPEHMHNLEQVVRDLANKTDKLERTEFGGFRLTESSARA</sequence>
<accession>A0A8J7U8D8</accession>
<name>A0A8J7U8D8_9BACT</name>